<dbReference type="WBParaSite" id="PDA_v2.g8054.t1">
    <property type="protein sequence ID" value="PDA_v2.g8054.t1"/>
    <property type="gene ID" value="PDA_v2.g8054"/>
</dbReference>
<accession>A0A914QV48</accession>
<keyword evidence="1" id="KW-0472">Membrane</keyword>
<protein>
    <submittedName>
        <fullName evidence="3">Uncharacterized protein</fullName>
    </submittedName>
</protein>
<evidence type="ECO:0000256" key="1">
    <source>
        <dbReference type="SAM" id="Phobius"/>
    </source>
</evidence>
<evidence type="ECO:0000313" key="2">
    <source>
        <dbReference type="Proteomes" id="UP000887578"/>
    </source>
</evidence>
<dbReference type="Proteomes" id="UP000887578">
    <property type="component" value="Unplaced"/>
</dbReference>
<name>A0A914QV48_9BILA</name>
<organism evidence="2 3">
    <name type="scientific">Panagrolaimus davidi</name>
    <dbReference type="NCBI Taxonomy" id="227884"/>
    <lineage>
        <taxon>Eukaryota</taxon>
        <taxon>Metazoa</taxon>
        <taxon>Ecdysozoa</taxon>
        <taxon>Nematoda</taxon>
        <taxon>Chromadorea</taxon>
        <taxon>Rhabditida</taxon>
        <taxon>Tylenchina</taxon>
        <taxon>Panagrolaimomorpha</taxon>
        <taxon>Panagrolaimoidea</taxon>
        <taxon>Panagrolaimidae</taxon>
        <taxon>Panagrolaimus</taxon>
    </lineage>
</organism>
<keyword evidence="1" id="KW-1133">Transmembrane helix</keyword>
<sequence>MMRVTDDLHRIVDYNRDLQNMIIGLSTIIGILIFFILKYRNGNQKRRRRSNRGKYRFNDIRSEHSSIGYRYMNEDSDAFMSKVHLFDDVLICGECRFRTNDINKFADHKSRECSNIIKRLQTEVSMLLTKILPKYNIPGQQK</sequence>
<dbReference type="AlphaFoldDB" id="A0A914QV48"/>
<keyword evidence="2" id="KW-1185">Reference proteome</keyword>
<feature type="transmembrane region" description="Helical" evidence="1">
    <location>
        <begin position="20"/>
        <end position="39"/>
    </location>
</feature>
<keyword evidence="1" id="KW-0812">Transmembrane</keyword>
<reference evidence="3" key="1">
    <citation type="submission" date="2022-11" db="UniProtKB">
        <authorList>
            <consortium name="WormBaseParasite"/>
        </authorList>
    </citation>
    <scope>IDENTIFICATION</scope>
</reference>
<proteinExistence type="predicted"/>
<evidence type="ECO:0000313" key="3">
    <source>
        <dbReference type="WBParaSite" id="PDA_v2.g8054.t1"/>
    </source>
</evidence>